<organism evidence="1 2">
    <name type="scientific">Mortierella polycephala</name>
    <dbReference type="NCBI Taxonomy" id="41804"/>
    <lineage>
        <taxon>Eukaryota</taxon>
        <taxon>Fungi</taxon>
        <taxon>Fungi incertae sedis</taxon>
        <taxon>Mucoromycota</taxon>
        <taxon>Mortierellomycotina</taxon>
        <taxon>Mortierellomycetes</taxon>
        <taxon>Mortierellales</taxon>
        <taxon>Mortierellaceae</taxon>
        <taxon>Mortierella</taxon>
    </lineage>
</organism>
<dbReference type="GO" id="GO:0005739">
    <property type="term" value="C:mitochondrion"/>
    <property type="evidence" value="ECO:0007669"/>
    <property type="project" value="InterPro"/>
</dbReference>
<dbReference type="EMBL" id="JAAAJA010000083">
    <property type="protein sequence ID" value="KAG0263069.1"/>
    <property type="molecule type" value="Genomic_DNA"/>
</dbReference>
<dbReference type="Gene3D" id="3.40.30.10">
    <property type="entry name" value="Glutaredoxin"/>
    <property type="match status" value="1"/>
</dbReference>
<evidence type="ECO:0008006" key="3">
    <source>
        <dbReference type="Google" id="ProtNLM"/>
    </source>
</evidence>
<name>A0A9P6U7Q1_9FUNG</name>
<reference evidence="1" key="1">
    <citation type="journal article" date="2020" name="Fungal Divers.">
        <title>Resolving the Mortierellaceae phylogeny through synthesis of multi-gene phylogenetics and phylogenomics.</title>
        <authorList>
            <person name="Vandepol N."/>
            <person name="Liber J."/>
            <person name="Desiro A."/>
            <person name="Na H."/>
            <person name="Kennedy M."/>
            <person name="Barry K."/>
            <person name="Grigoriev I.V."/>
            <person name="Miller A.N."/>
            <person name="O'Donnell K."/>
            <person name="Stajich J.E."/>
            <person name="Bonito G."/>
        </authorList>
    </citation>
    <scope>NUCLEOTIDE SEQUENCE</scope>
    <source>
        <strain evidence="1">KOD948</strain>
    </source>
</reference>
<gene>
    <name evidence="1" type="ORF">BG011_009362</name>
</gene>
<dbReference type="GO" id="GO:0016491">
    <property type="term" value="F:oxidoreductase activity"/>
    <property type="evidence" value="ECO:0007669"/>
    <property type="project" value="InterPro"/>
</dbReference>
<dbReference type="PROSITE" id="PS51353">
    <property type="entry name" value="ARSC"/>
    <property type="match status" value="1"/>
</dbReference>
<sequence length="116" mass="13084">MNLTKIPRITIFHNPSCKISIEALKLLKKASNANKFRITLIQAKYIPPTQEEIARMVEWLGEGSIDQGIKEILVPEAPVASTVHEVQKILSEKPMFLKKPLLVNWNESKAIIAIIL</sequence>
<comment type="caution">
    <text evidence="1">The sequence shown here is derived from an EMBL/GenBank/DDBJ whole genome shotgun (WGS) entry which is preliminary data.</text>
</comment>
<dbReference type="InterPro" id="IPR036249">
    <property type="entry name" value="Thioredoxin-like_sf"/>
</dbReference>
<dbReference type="SUPFAM" id="SSF52833">
    <property type="entry name" value="Thioredoxin-like"/>
    <property type="match status" value="1"/>
</dbReference>
<dbReference type="Pfam" id="PF07955">
    <property type="entry name" value="DUF1687"/>
    <property type="match status" value="1"/>
</dbReference>
<keyword evidence="2" id="KW-1185">Reference proteome</keyword>
<evidence type="ECO:0000313" key="1">
    <source>
        <dbReference type="EMBL" id="KAG0263069.1"/>
    </source>
</evidence>
<dbReference type="AlphaFoldDB" id="A0A9P6U7Q1"/>
<accession>A0A9P6U7Q1</accession>
<protein>
    <recommendedName>
        <fullName evidence="3">Arsenate reductase</fullName>
    </recommendedName>
</protein>
<proteinExistence type="predicted"/>
<dbReference type="InterPro" id="IPR012882">
    <property type="entry name" value="Fmp46"/>
</dbReference>
<dbReference type="Proteomes" id="UP000726737">
    <property type="component" value="Unassembled WGS sequence"/>
</dbReference>
<dbReference type="InterPro" id="IPR006660">
    <property type="entry name" value="Arsenate_reductase-like"/>
</dbReference>
<dbReference type="OrthoDB" id="59229at2759"/>
<evidence type="ECO:0000313" key="2">
    <source>
        <dbReference type="Proteomes" id="UP000726737"/>
    </source>
</evidence>